<dbReference type="EMBL" id="VJMI01016905">
    <property type="protein sequence ID" value="KAF0716092.1"/>
    <property type="molecule type" value="Genomic_DNA"/>
</dbReference>
<keyword evidence="3" id="KW-0949">S-adenosyl-L-methionine</keyword>
<gene>
    <name evidence="5" type="ORF">AaE_011193</name>
</gene>
<dbReference type="InterPro" id="IPR036464">
    <property type="entry name" value="Rubisco_LSMT_subst-bd_sf"/>
</dbReference>
<dbReference type="CDD" id="cd10527">
    <property type="entry name" value="SET_LSMT"/>
    <property type="match status" value="1"/>
</dbReference>
<dbReference type="Proteomes" id="UP000469452">
    <property type="component" value="Unassembled WGS sequence"/>
</dbReference>
<dbReference type="Pfam" id="PF09273">
    <property type="entry name" value="Rubis-subs-bind"/>
    <property type="match status" value="1"/>
</dbReference>
<organism evidence="5 6">
    <name type="scientific">Aphanomyces astaci</name>
    <name type="common">Crayfish plague agent</name>
    <dbReference type="NCBI Taxonomy" id="112090"/>
    <lineage>
        <taxon>Eukaryota</taxon>
        <taxon>Sar</taxon>
        <taxon>Stramenopiles</taxon>
        <taxon>Oomycota</taxon>
        <taxon>Saprolegniomycetes</taxon>
        <taxon>Saprolegniales</taxon>
        <taxon>Verrucalvaceae</taxon>
        <taxon>Aphanomyces</taxon>
    </lineage>
</organism>
<name>A0A6A4ZS39_APHAT</name>
<dbReference type="VEuPathDB" id="FungiDB:H257_01163"/>
<dbReference type="GO" id="GO:0016279">
    <property type="term" value="F:protein-lysine N-methyltransferase activity"/>
    <property type="evidence" value="ECO:0007669"/>
    <property type="project" value="TreeGrafter"/>
</dbReference>
<dbReference type="SUPFAM" id="SSF82199">
    <property type="entry name" value="SET domain"/>
    <property type="match status" value="1"/>
</dbReference>
<dbReference type="InterPro" id="IPR050600">
    <property type="entry name" value="SETD3_SETD6_MTase"/>
</dbReference>
<evidence type="ECO:0000256" key="3">
    <source>
        <dbReference type="ARBA" id="ARBA00022691"/>
    </source>
</evidence>
<evidence type="ECO:0000313" key="5">
    <source>
        <dbReference type="EMBL" id="KAF0716092.1"/>
    </source>
</evidence>
<sequence length="415" mass="46946">MVGQMEQSLVRILRGAKGSFISPKIQVKRFPSMGLGIQAVEPIDSGEVVFVASSDVWREYSAGTARAEARQQAPAFVERVDSYCGNNQRMADAVLLATHIVVGDASDVYLNSLPPVLDVPMYWTERRLDELRHCDVRHTIVNARQVYRKMHTDLFGSTAPMVSSIDFQWALSVLMSRATSGKDQPFTLIPYFEWFNHSHAKSACEHAYVEKDDSFVIRTTAPHAPNDQLYINYGDHHTPATYLRHYGFASIEHARVLDPVMMHDKVSFHDLPDSDGSKATKLRLLHALGWPVEKAKPFTVHMAGSTDQVDVWDWLRLYVATADELTHRQTHPSSVPWLESNSQRLQALVKQLCQARLAQYPSSPEDDFDLLRLHHATLEPWHAACVNVRLAEKLVLRSFLDQLDSRDAGSNMFRA</sequence>
<dbReference type="SUPFAM" id="SSF81822">
    <property type="entry name" value="RuBisCo LSMT C-terminal, substrate-binding domain"/>
    <property type="match status" value="1"/>
</dbReference>
<accession>A0A6A4ZS39</accession>
<keyword evidence="2" id="KW-0808">Transferase</keyword>
<dbReference type="Gene3D" id="3.90.1410.10">
    <property type="entry name" value="set domain protein methyltransferase, domain 1"/>
    <property type="match status" value="1"/>
</dbReference>
<evidence type="ECO:0000256" key="2">
    <source>
        <dbReference type="ARBA" id="ARBA00022679"/>
    </source>
</evidence>
<dbReference type="AlphaFoldDB" id="A0A6A4ZS39"/>
<comment type="caution">
    <text evidence="5">The sequence shown here is derived from an EMBL/GenBank/DDBJ whole genome shotgun (WGS) entry which is preliminary data.</text>
</comment>
<dbReference type="PROSITE" id="PS50280">
    <property type="entry name" value="SET"/>
    <property type="match status" value="1"/>
</dbReference>
<dbReference type="PANTHER" id="PTHR13271">
    <property type="entry name" value="UNCHARACTERIZED PUTATIVE METHYLTRANSFERASE"/>
    <property type="match status" value="1"/>
</dbReference>
<reference evidence="5 6" key="1">
    <citation type="submission" date="2019-06" db="EMBL/GenBank/DDBJ databases">
        <title>Genomics analysis of Aphanomyces spp. identifies a new class of oomycete effector associated with host adaptation.</title>
        <authorList>
            <person name="Gaulin E."/>
        </authorList>
    </citation>
    <scope>NUCLEOTIDE SEQUENCE [LARGE SCALE GENOMIC DNA]</scope>
    <source>
        <strain evidence="5 6">E</strain>
    </source>
</reference>
<proteinExistence type="predicted"/>
<keyword evidence="1" id="KW-0489">Methyltransferase</keyword>
<dbReference type="Pfam" id="PF00856">
    <property type="entry name" value="SET"/>
    <property type="match status" value="1"/>
</dbReference>
<evidence type="ECO:0000256" key="1">
    <source>
        <dbReference type="ARBA" id="ARBA00022603"/>
    </source>
</evidence>
<dbReference type="InterPro" id="IPR046341">
    <property type="entry name" value="SET_dom_sf"/>
</dbReference>
<evidence type="ECO:0000313" key="6">
    <source>
        <dbReference type="Proteomes" id="UP000469452"/>
    </source>
</evidence>
<dbReference type="GO" id="GO:0032259">
    <property type="term" value="P:methylation"/>
    <property type="evidence" value="ECO:0007669"/>
    <property type="project" value="UniProtKB-KW"/>
</dbReference>
<dbReference type="InterPro" id="IPR015353">
    <property type="entry name" value="Rubisco_LSMT_subst-bd"/>
</dbReference>
<dbReference type="InterPro" id="IPR001214">
    <property type="entry name" value="SET_dom"/>
</dbReference>
<evidence type="ECO:0000259" key="4">
    <source>
        <dbReference type="PROSITE" id="PS50280"/>
    </source>
</evidence>
<feature type="domain" description="SET" evidence="4">
    <location>
        <begin position="23"/>
        <end position="234"/>
    </location>
</feature>
<dbReference type="Gene3D" id="3.90.1420.10">
    <property type="entry name" value="Rubisco LSMT, substrate-binding domain"/>
    <property type="match status" value="1"/>
</dbReference>
<protein>
    <recommendedName>
        <fullName evidence="4">SET domain-containing protein</fullName>
    </recommendedName>
</protein>